<evidence type="ECO:0000313" key="1">
    <source>
        <dbReference type="EMBL" id="AVX43124.1"/>
    </source>
</evidence>
<accession>A0A2R4NXJ1</accession>
<evidence type="ECO:0000313" key="2">
    <source>
        <dbReference type="Proteomes" id="UP000241854"/>
    </source>
</evidence>
<organism evidence="1 2">
    <name type="scientific">Campylobacter concisus</name>
    <dbReference type="NCBI Taxonomy" id="199"/>
    <lineage>
        <taxon>Bacteria</taxon>
        <taxon>Pseudomonadati</taxon>
        <taxon>Campylobacterota</taxon>
        <taxon>Epsilonproteobacteria</taxon>
        <taxon>Campylobacterales</taxon>
        <taxon>Campylobacteraceae</taxon>
        <taxon>Campylobacter</taxon>
    </lineage>
</organism>
<sequence length="87" mass="10530">MRGYLATRSFVASVPQTRNFYSACNFGIIRLNSEILPENERNLKFHKQITDHFFDKKWLMKFSKFRLVQPKFSFINLSYKKRIFCQI</sequence>
<proteinExistence type="predicted"/>
<gene>
    <name evidence="1" type="ORF">CCS77_0063</name>
</gene>
<dbReference type="EMBL" id="CP021642">
    <property type="protein sequence ID" value="AVX43124.1"/>
    <property type="molecule type" value="Genomic_DNA"/>
</dbReference>
<dbReference type="RefSeq" id="WP_107916225.1">
    <property type="nucleotide sequence ID" value="NZ_CP021642.1"/>
</dbReference>
<name>A0A2R4NXJ1_9BACT</name>
<dbReference type="Proteomes" id="UP000241854">
    <property type="component" value="Chromosome"/>
</dbReference>
<protein>
    <submittedName>
        <fullName evidence="1">Uncharacterized protein</fullName>
    </submittedName>
</protein>
<reference evidence="1 2" key="1">
    <citation type="journal article" date="2018" name="Emerg. Microbes Infect.">
        <title>Genomic analysis of oral Campylobacter concisus strains identified a potential bacterial molecular marker associated with active Crohn's disease.</title>
        <authorList>
            <person name="Liu F."/>
            <person name="Ma R."/>
            <person name="Tay C.Y.A."/>
            <person name="Octavia S."/>
            <person name="Lan R."/>
            <person name="Chung H.K.L."/>
            <person name="Riordan S.M."/>
            <person name="Grimm M.C."/>
            <person name="Leong R.W."/>
            <person name="Tanaka M.M."/>
            <person name="Connor S."/>
            <person name="Zhang L."/>
        </authorList>
    </citation>
    <scope>NUCLEOTIDE SEQUENCE [LARGE SCALE GENOMIC DNA]</scope>
    <source>
        <strain evidence="1 2">P2CDO4</strain>
    </source>
</reference>
<dbReference type="AlphaFoldDB" id="A0A2R4NXJ1"/>